<gene>
    <name evidence="1" type="ORF">CWS33_30375</name>
</gene>
<name>A0AAP8HTT2_ECOLX</name>
<evidence type="ECO:0000313" key="1">
    <source>
        <dbReference type="EMBL" id="PKD78420.1"/>
    </source>
</evidence>
<protein>
    <submittedName>
        <fullName evidence="1">Carbon-nitrogen hydrolase family protein</fullName>
    </submittedName>
</protein>
<feature type="non-terminal residue" evidence="1">
    <location>
        <position position="26"/>
    </location>
</feature>
<sequence length="26" mass="2752">MSCFTLAAAQYPAAAADIACNLERHL</sequence>
<organism evidence="1 2">
    <name type="scientific">Escherichia coli</name>
    <dbReference type="NCBI Taxonomy" id="562"/>
    <lineage>
        <taxon>Bacteria</taxon>
        <taxon>Pseudomonadati</taxon>
        <taxon>Pseudomonadota</taxon>
        <taxon>Gammaproteobacteria</taxon>
        <taxon>Enterobacterales</taxon>
        <taxon>Enterobacteriaceae</taxon>
        <taxon>Escherichia</taxon>
    </lineage>
</organism>
<accession>A0AAP8HTT2</accession>
<reference evidence="1 2" key="1">
    <citation type="submission" date="2017-12" db="EMBL/GenBank/DDBJ databases">
        <title>Rapid rising of carbapenem-resistant Enterobacteriaceae(CRE) and emergence of colistin resistance genemcr-1 in CRE in the hospital of Henan, China.</title>
        <authorList>
            <person name="Sun Q."/>
            <person name="Zhang R."/>
            <person name="Li Y."/>
            <person name="Shen Y."/>
            <person name="Zhang Y."/>
            <person name="Yang J."/>
            <person name="Shu L."/>
            <person name="Zhou H."/>
            <person name="Wang Y."/>
            <person name="Wang B."/>
            <person name="Shen Z."/>
        </authorList>
    </citation>
    <scope>NUCLEOTIDE SEQUENCE [LARGE SCALE GENOMIC DNA]</scope>
    <source>
        <strain evidence="1 2">3512</strain>
    </source>
</reference>
<evidence type="ECO:0000313" key="2">
    <source>
        <dbReference type="Proteomes" id="UP000233549"/>
    </source>
</evidence>
<dbReference type="GO" id="GO:0016787">
    <property type="term" value="F:hydrolase activity"/>
    <property type="evidence" value="ECO:0007669"/>
    <property type="project" value="UniProtKB-KW"/>
</dbReference>
<comment type="caution">
    <text evidence="1">The sequence shown here is derived from an EMBL/GenBank/DDBJ whole genome shotgun (WGS) entry which is preliminary data.</text>
</comment>
<dbReference type="EMBL" id="PITP01000652">
    <property type="protein sequence ID" value="PKD78420.1"/>
    <property type="molecule type" value="Genomic_DNA"/>
</dbReference>
<dbReference type="AlphaFoldDB" id="A0AAP8HTT2"/>
<dbReference type="Proteomes" id="UP000233549">
    <property type="component" value="Unassembled WGS sequence"/>
</dbReference>
<keyword evidence="1" id="KW-0378">Hydrolase</keyword>
<proteinExistence type="predicted"/>